<evidence type="ECO:0000313" key="1">
    <source>
        <dbReference type="EMBL" id="ARZ69946.1"/>
    </source>
</evidence>
<dbReference type="KEGG" id="salj:SMD11_4340"/>
<dbReference type="RefSeq" id="WP_087927984.1">
    <property type="nucleotide sequence ID" value="NZ_CP021744.1"/>
</dbReference>
<proteinExistence type="predicted"/>
<gene>
    <name evidence="1" type="ORF">SMD11_4340</name>
</gene>
<evidence type="ECO:0000313" key="2">
    <source>
        <dbReference type="Proteomes" id="UP000195755"/>
    </source>
</evidence>
<dbReference type="EMBL" id="CP021744">
    <property type="protein sequence ID" value="ARZ69946.1"/>
    <property type="molecule type" value="Genomic_DNA"/>
</dbReference>
<organism evidence="1 2">
    <name type="scientific">Streptomyces albireticuli</name>
    <dbReference type="NCBI Taxonomy" id="1940"/>
    <lineage>
        <taxon>Bacteria</taxon>
        <taxon>Bacillati</taxon>
        <taxon>Actinomycetota</taxon>
        <taxon>Actinomycetes</taxon>
        <taxon>Kitasatosporales</taxon>
        <taxon>Streptomycetaceae</taxon>
        <taxon>Streptomyces</taxon>
    </lineage>
</organism>
<name>A0A1Z2L6L6_9ACTN</name>
<protein>
    <submittedName>
        <fullName evidence="1">Uncharacterized protein</fullName>
    </submittedName>
</protein>
<reference evidence="1 2" key="1">
    <citation type="submission" date="2017-06" db="EMBL/GenBank/DDBJ databases">
        <title>Streptomyces albireticuli Genome sequencing and assembly.</title>
        <authorList>
            <person name="Wang Y."/>
            <person name="Du B."/>
            <person name="Ding Y."/>
            <person name="Liu H."/>
            <person name="Hou Q."/>
            <person name="Liu K."/>
            <person name="Yao L."/>
            <person name="Wang C."/>
        </authorList>
    </citation>
    <scope>NUCLEOTIDE SEQUENCE [LARGE SCALE GENOMIC DNA]</scope>
    <source>
        <strain evidence="1 2">MDJK11</strain>
    </source>
</reference>
<sequence>MADRTSVRVPCPGNGANFVRLTNEVTTPGGVGHPANTGDCELYLHGVDRNGFPIHQGLVSLDPGQAMSWYHAPPGAVAIAAQCSVECDMRGELTYDTPNT</sequence>
<dbReference type="Proteomes" id="UP000195755">
    <property type="component" value="Chromosome"/>
</dbReference>
<accession>A0A1Z2L6L6</accession>
<dbReference type="AlphaFoldDB" id="A0A1Z2L6L6"/>